<comment type="function">
    <text evidence="16">Poorly processive, error-prone DNA polymerase involved in untargeted mutagenesis. Copies undamaged DNA at stalled replication forks, which arise in vivo from mismatched or misaligned primer ends. These misaligned primers can be extended by PolIV. Exhibits no 3'-5' exonuclease (proofreading) activity. May be involved in translesional synthesis, in conjunction with the beta clamp from PolIII.</text>
</comment>
<feature type="domain" description="UmuC" evidence="17">
    <location>
        <begin position="7"/>
        <end position="188"/>
    </location>
</feature>
<dbReference type="HAMAP" id="MF_01113">
    <property type="entry name" value="DNApol_IV"/>
    <property type="match status" value="1"/>
</dbReference>
<dbReference type="GO" id="GO:0009432">
    <property type="term" value="P:SOS response"/>
    <property type="evidence" value="ECO:0007669"/>
    <property type="project" value="TreeGrafter"/>
</dbReference>
<dbReference type="Gene3D" id="3.30.70.270">
    <property type="match status" value="1"/>
</dbReference>
<evidence type="ECO:0000256" key="12">
    <source>
        <dbReference type="ARBA" id="ARBA00022932"/>
    </source>
</evidence>
<evidence type="ECO:0000313" key="19">
    <source>
        <dbReference type="Proteomes" id="UP000030700"/>
    </source>
</evidence>
<evidence type="ECO:0000256" key="7">
    <source>
        <dbReference type="ARBA" id="ARBA00022695"/>
    </source>
</evidence>
<keyword evidence="13 16" id="KW-0238">DNA-binding</keyword>
<dbReference type="InterPro" id="IPR024728">
    <property type="entry name" value="PolY_HhH_motif"/>
</dbReference>
<comment type="similarity">
    <text evidence="2 16">Belongs to the DNA polymerase type-Y family.</text>
</comment>
<dbReference type="GO" id="GO:0000287">
    <property type="term" value="F:magnesium ion binding"/>
    <property type="evidence" value="ECO:0007669"/>
    <property type="project" value="UniProtKB-UniRule"/>
</dbReference>
<dbReference type="InterPro" id="IPR001126">
    <property type="entry name" value="UmuC"/>
</dbReference>
<comment type="catalytic activity">
    <reaction evidence="15 16">
        <text>DNA(n) + a 2'-deoxyribonucleoside 5'-triphosphate = DNA(n+1) + diphosphate</text>
        <dbReference type="Rhea" id="RHEA:22508"/>
        <dbReference type="Rhea" id="RHEA-COMP:17339"/>
        <dbReference type="Rhea" id="RHEA-COMP:17340"/>
        <dbReference type="ChEBI" id="CHEBI:33019"/>
        <dbReference type="ChEBI" id="CHEBI:61560"/>
        <dbReference type="ChEBI" id="CHEBI:173112"/>
        <dbReference type="EC" id="2.7.7.7"/>
    </reaction>
</comment>
<reference evidence="18" key="1">
    <citation type="journal article" date="2015" name="PeerJ">
        <title>First genomic representation of candidate bacterial phylum KSB3 points to enhanced environmental sensing as a trigger of wastewater bulking.</title>
        <authorList>
            <person name="Sekiguchi Y."/>
            <person name="Ohashi A."/>
            <person name="Parks D.H."/>
            <person name="Yamauchi T."/>
            <person name="Tyson G.W."/>
            <person name="Hugenholtz P."/>
        </authorList>
    </citation>
    <scope>NUCLEOTIDE SEQUENCE [LARGE SCALE GENOMIC DNA]</scope>
</reference>
<dbReference type="GO" id="GO:0006281">
    <property type="term" value="P:DNA repair"/>
    <property type="evidence" value="ECO:0007669"/>
    <property type="project" value="UniProtKB-UniRule"/>
</dbReference>
<dbReference type="GO" id="GO:0005829">
    <property type="term" value="C:cytosol"/>
    <property type="evidence" value="ECO:0007669"/>
    <property type="project" value="TreeGrafter"/>
</dbReference>
<dbReference type="InterPro" id="IPR036775">
    <property type="entry name" value="DNA_pol_Y-fam_lit_finger_sf"/>
</dbReference>
<evidence type="ECO:0000256" key="5">
    <source>
        <dbReference type="ARBA" id="ARBA00022490"/>
    </source>
</evidence>
<feature type="site" description="Substrate discrimination" evidence="16">
    <location>
        <position position="16"/>
    </location>
</feature>
<dbReference type="GO" id="GO:0006261">
    <property type="term" value="P:DNA-templated DNA replication"/>
    <property type="evidence" value="ECO:0007669"/>
    <property type="project" value="UniProtKB-UniRule"/>
</dbReference>
<dbReference type="InterPro" id="IPR022880">
    <property type="entry name" value="DNApol_IV"/>
</dbReference>
<dbReference type="InterPro" id="IPR017961">
    <property type="entry name" value="DNA_pol_Y-fam_little_finger"/>
</dbReference>
<evidence type="ECO:0000256" key="14">
    <source>
        <dbReference type="ARBA" id="ARBA00023204"/>
    </source>
</evidence>
<keyword evidence="12 16" id="KW-0239">DNA-directed DNA polymerase</keyword>
<comment type="subcellular location">
    <subcellularLocation>
        <location evidence="1 16">Cytoplasm</location>
    </subcellularLocation>
</comment>
<dbReference type="FunFam" id="3.40.1170.60:FF:000001">
    <property type="entry name" value="DNA polymerase IV"/>
    <property type="match status" value="1"/>
</dbReference>
<dbReference type="NCBIfam" id="NF002677">
    <property type="entry name" value="PRK02406.1"/>
    <property type="match status" value="1"/>
</dbReference>
<keyword evidence="5 16" id="KW-0963">Cytoplasm</keyword>
<dbReference type="EC" id="2.7.7.7" evidence="16"/>
<keyword evidence="10 16" id="KW-0227">DNA damage</keyword>
<evidence type="ECO:0000259" key="17">
    <source>
        <dbReference type="PROSITE" id="PS50173"/>
    </source>
</evidence>
<proteinExistence type="inferred from homology"/>
<dbReference type="GO" id="GO:0042276">
    <property type="term" value="P:error-prone translesion synthesis"/>
    <property type="evidence" value="ECO:0007669"/>
    <property type="project" value="TreeGrafter"/>
</dbReference>
<dbReference type="Gene3D" id="3.30.1490.100">
    <property type="entry name" value="DNA polymerase, Y-family, little finger domain"/>
    <property type="match status" value="1"/>
</dbReference>
<dbReference type="CDD" id="cd03586">
    <property type="entry name" value="PolY_Pol_IV_kappa"/>
    <property type="match status" value="1"/>
</dbReference>
<dbReference type="STRING" id="1499966.U14_02469"/>
<feature type="active site" evidence="16">
    <location>
        <position position="107"/>
    </location>
</feature>
<dbReference type="InterPro" id="IPR050116">
    <property type="entry name" value="DNA_polymerase-Y"/>
</dbReference>
<evidence type="ECO:0000256" key="1">
    <source>
        <dbReference type="ARBA" id="ARBA00004496"/>
    </source>
</evidence>
<dbReference type="SUPFAM" id="SSF56672">
    <property type="entry name" value="DNA/RNA polymerases"/>
    <property type="match status" value="1"/>
</dbReference>
<evidence type="ECO:0000313" key="18">
    <source>
        <dbReference type="EMBL" id="GAK51226.1"/>
    </source>
</evidence>
<feature type="binding site" evidence="16">
    <location>
        <position position="11"/>
    </location>
    <ligand>
        <name>Mg(2+)</name>
        <dbReference type="ChEBI" id="CHEBI:18420"/>
    </ligand>
</feature>
<evidence type="ECO:0000256" key="9">
    <source>
        <dbReference type="ARBA" id="ARBA00022723"/>
    </source>
</evidence>
<dbReference type="Gene3D" id="3.40.1170.60">
    <property type="match status" value="1"/>
</dbReference>
<dbReference type="Pfam" id="PF11799">
    <property type="entry name" value="IMS_C"/>
    <property type="match status" value="1"/>
</dbReference>
<keyword evidence="14 16" id="KW-0234">DNA repair</keyword>
<evidence type="ECO:0000256" key="10">
    <source>
        <dbReference type="ARBA" id="ARBA00022763"/>
    </source>
</evidence>
<keyword evidence="6 16" id="KW-0808">Transferase</keyword>
<dbReference type="EMBL" id="DF820457">
    <property type="protein sequence ID" value="GAK51226.1"/>
    <property type="molecule type" value="Genomic_DNA"/>
</dbReference>
<dbReference type="InterPro" id="IPR043128">
    <property type="entry name" value="Rev_trsase/Diguanyl_cyclase"/>
</dbReference>
<feature type="binding site" evidence="16">
    <location>
        <position position="106"/>
    </location>
    <ligand>
        <name>Mg(2+)</name>
        <dbReference type="ChEBI" id="CHEBI:18420"/>
    </ligand>
</feature>
<dbReference type="FunFam" id="3.30.1490.100:FF:000004">
    <property type="entry name" value="DNA polymerase IV"/>
    <property type="match status" value="1"/>
</dbReference>
<name>A0A081BLG0_9BACT</name>
<dbReference type="Pfam" id="PF00817">
    <property type="entry name" value="IMS"/>
    <property type="match status" value="1"/>
</dbReference>
<evidence type="ECO:0000256" key="2">
    <source>
        <dbReference type="ARBA" id="ARBA00010945"/>
    </source>
</evidence>
<dbReference type="Gene3D" id="1.10.150.20">
    <property type="entry name" value="5' to 3' exonuclease, C-terminal subdomain"/>
    <property type="match status" value="1"/>
</dbReference>
<dbReference type="PANTHER" id="PTHR11076:SF33">
    <property type="entry name" value="DNA POLYMERASE KAPPA"/>
    <property type="match status" value="1"/>
</dbReference>
<keyword evidence="9 16" id="KW-0479">Metal-binding</keyword>
<evidence type="ECO:0000256" key="11">
    <source>
        <dbReference type="ARBA" id="ARBA00022842"/>
    </source>
</evidence>
<keyword evidence="11 16" id="KW-0460">Magnesium</keyword>
<dbReference type="AlphaFoldDB" id="A0A081BLG0"/>
<dbReference type="SUPFAM" id="SSF100879">
    <property type="entry name" value="Lesion bypass DNA polymerase (Y-family), little finger domain"/>
    <property type="match status" value="1"/>
</dbReference>
<evidence type="ECO:0000256" key="4">
    <source>
        <dbReference type="ARBA" id="ARBA00022457"/>
    </source>
</evidence>
<keyword evidence="8 16" id="KW-0235">DNA replication</keyword>
<comment type="subunit">
    <text evidence="3 16">Monomer.</text>
</comment>
<dbReference type="GO" id="GO:0003887">
    <property type="term" value="F:DNA-directed DNA polymerase activity"/>
    <property type="evidence" value="ECO:0007669"/>
    <property type="project" value="UniProtKB-UniRule"/>
</dbReference>
<evidence type="ECO:0000256" key="16">
    <source>
        <dbReference type="HAMAP-Rule" id="MF_01113"/>
    </source>
</evidence>
<comment type="cofactor">
    <cofactor evidence="16">
        <name>Mg(2+)</name>
        <dbReference type="ChEBI" id="CHEBI:18420"/>
    </cofactor>
    <text evidence="16">Binds 2 magnesium ions per subunit.</text>
</comment>
<evidence type="ECO:0000256" key="13">
    <source>
        <dbReference type="ARBA" id="ARBA00023125"/>
    </source>
</evidence>
<dbReference type="InterPro" id="IPR043502">
    <property type="entry name" value="DNA/RNA_pol_sf"/>
</dbReference>
<evidence type="ECO:0000256" key="3">
    <source>
        <dbReference type="ARBA" id="ARBA00011245"/>
    </source>
</evidence>
<dbReference type="PANTHER" id="PTHR11076">
    <property type="entry name" value="DNA REPAIR POLYMERASE UMUC / TRANSFERASE FAMILY MEMBER"/>
    <property type="match status" value="1"/>
</dbReference>
<dbReference type="HOGENOM" id="CLU_012348_1_2_0"/>
<evidence type="ECO:0000256" key="6">
    <source>
        <dbReference type="ARBA" id="ARBA00022679"/>
    </source>
</evidence>
<protein>
    <recommendedName>
        <fullName evidence="16">DNA polymerase IV</fullName>
        <shortName evidence="16">Pol IV</shortName>
        <ecNumber evidence="16">2.7.7.7</ecNumber>
    </recommendedName>
</protein>
<sequence length="370" mass="41964">MSDERKIIHIDMDAFYPSVEVLDQPELRGLPVIVGGSPASRGVVASASYEARTFGVRSAMASALAHKLCPQGIFLPTRMSRYREVSQQIHAIFARYTDLIEPISLDEAWLDVTQNFQAMPSATWIAKHIKQEIRDEVHLTCSAGVSFNKFLAKIASDEQKPDGLFVIPPEHASEFLATLAVRKIPGVGKVTQKKLAGFGIEYGYQLFAQTEAFLVEHFGKYGAYLYQIIRGNDPRPVMPDRERKSVSVENTFAVDLLYGKELLEELRELTDDLLRRIEKHRFPPGKTVTLKVKFYDFQQITRSITSLRAYQTHAAIFSEACERLRIVCDEEFPHKRIRLLGIGLSNFIESEQVRDFAQSVQLELFSGEEF</sequence>
<evidence type="ECO:0000256" key="15">
    <source>
        <dbReference type="ARBA" id="ARBA00049244"/>
    </source>
</evidence>
<dbReference type="Proteomes" id="UP000030700">
    <property type="component" value="Unassembled WGS sequence"/>
</dbReference>
<dbReference type="GO" id="GO:0003684">
    <property type="term" value="F:damaged DNA binding"/>
    <property type="evidence" value="ECO:0007669"/>
    <property type="project" value="InterPro"/>
</dbReference>
<evidence type="ECO:0000256" key="8">
    <source>
        <dbReference type="ARBA" id="ARBA00022705"/>
    </source>
</evidence>
<organism evidence="18">
    <name type="scientific">Candidatus Moduliflexus flocculans</name>
    <dbReference type="NCBI Taxonomy" id="1499966"/>
    <lineage>
        <taxon>Bacteria</taxon>
        <taxon>Candidatus Moduliflexota</taxon>
        <taxon>Candidatus Moduliflexia</taxon>
        <taxon>Candidatus Moduliflexales</taxon>
        <taxon>Candidatus Moduliflexaceae</taxon>
    </lineage>
</organism>
<dbReference type="Pfam" id="PF11798">
    <property type="entry name" value="IMS_HHH"/>
    <property type="match status" value="1"/>
</dbReference>
<keyword evidence="4 16" id="KW-0515">Mutator protein</keyword>
<keyword evidence="19" id="KW-1185">Reference proteome</keyword>
<accession>A0A081BLG0</accession>
<keyword evidence="7 16" id="KW-0548">Nucleotidyltransferase</keyword>
<gene>
    <name evidence="16" type="primary">dinB</name>
    <name evidence="18" type="ORF">U14_02469</name>
</gene>
<dbReference type="PROSITE" id="PS50173">
    <property type="entry name" value="UMUC"/>
    <property type="match status" value="1"/>
</dbReference>